<reference evidence="2 3" key="1">
    <citation type="submission" date="2018-09" db="EMBL/GenBank/DDBJ databases">
        <title>Whole genome based analysis of evolution and adaptive divergence in Indian and Brazilian strains of Azospirillum brasilense.</title>
        <authorList>
            <person name="Singh C."/>
            <person name="Tripathi A.K."/>
        </authorList>
    </citation>
    <scope>NUCLEOTIDE SEQUENCE [LARGE SCALE GENOMIC DNA]</scope>
    <source>
        <strain evidence="2 3">MTCC4039</strain>
        <plasmid evidence="2 3">p4</plasmid>
    </source>
</reference>
<protein>
    <submittedName>
        <fullName evidence="2">Uncharacterized protein</fullName>
    </submittedName>
</protein>
<sequence length="64" mass="6965">MTDPLTVAYIVSAVLVSVLIGIGVLGVLTWRGVSRNIARISERMEARRAEFERGAGLTGRRLPL</sequence>
<dbReference type="AlphaFoldDB" id="A0A4D8REF9"/>
<dbReference type="RefSeq" id="WP_137142791.1">
    <property type="nucleotide sequence ID" value="NZ_CP032348.1"/>
</dbReference>
<evidence type="ECO:0000313" key="2">
    <source>
        <dbReference type="EMBL" id="QCO18873.1"/>
    </source>
</evidence>
<feature type="transmembrane region" description="Helical" evidence="1">
    <location>
        <begin position="6"/>
        <end position="30"/>
    </location>
</feature>
<proteinExistence type="predicted"/>
<keyword evidence="1" id="KW-1133">Transmembrane helix</keyword>
<name>A0A4D8REF9_AZOBR</name>
<geneLocation type="plasmid" evidence="2">
    <name>p4</name>
</geneLocation>
<evidence type="ECO:0000313" key="3">
    <source>
        <dbReference type="Proteomes" id="UP000298693"/>
    </source>
</evidence>
<keyword evidence="2" id="KW-0614">Plasmid</keyword>
<accession>A0A4D8REF9</accession>
<dbReference type="EMBL" id="CP032348">
    <property type="protein sequence ID" value="QCO18873.1"/>
    <property type="molecule type" value="Genomic_DNA"/>
</dbReference>
<dbReference type="Proteomes" id="UP000298693">
    <property type="component" value="Plasmid p4"/>
</dbReference>
<keyword evidence="1" id="KW-0472">Membrane</keyword>
<keyword evidence="1" id="KW-0812">Transmembrane</keyword>
<evidence type="ECO:0000256" key="1">
    <source>
        <dbReference type="SAM" id="Phobius"/>
    </source>
</evidence>
<organism evidence="2 3">
    <name type="scientific">Azospirillum brasilense</name>
    <dbReference type="NCBI Taxonomy" id="192"/>
    <lineage>
        <taxon>Bacteria</taxon>
        <taxon>Pseudomonadati</taxon>
        <taxon>Pseudomonadota</taxon>
        <taxon>Alphaproteobacteria</taxon>
        <taxon>Rhodospirillales</taxon>
        <taxon>Azospirillaceae</taxon>
        <taxon>Azospirillum</taxon>
    </lineage>
</organism>
<gene>
    <name evidence="2" type="ORF">D3869_26765</name>
</gene>